<feature type="compositionally biased region" description="Polar residues" evidence="2">
    <location>
        <begin position="1"/>
        <end position="10"/>
    </location>
</feature>
<protein>
    <submittedName>
        <fullName evidence="3">Uncharacterized protein</fullName>
    </submittedName>
</protein>
<sequence>MAKSHLNTSSPPFPPASNDELDSLSNSELISFLESSFRRSEFISVARILKSREDLGKAEVWKDLTSKLSHLEAKSGSLEKELLALRRRSNEAVQLEREILKEKNRYLQLRGSYENMEKLAQEKIKALMEQIEKERAKCLRLEEQLARNARIAEVDWKSKYSLLEAWILRFLENNPRLIQKVKKQDMNGKKQDVDFFSINKAAGAKAAIDISSRDIELVCDSQITQVSGDRQVLELDDEDDVVCINDLMIKGFK</sequence>
<evidence type="ECO:0000256" key="2">
    <source>
        <dbReference type="SAM" id="MobiDB-lite"/>
    </source>
</evidence>
<keyword evidence="1" id="KW-0175">Coiled coil</keyword>
<reference evidence="3 4" key="2">
    <citation type="journal article" date="2017" name="Nature">
        <title>The Apostasia genome and the evolution of orchids.</title>
        <authorList>
            <person name="Zhang G.Q."/>
            <person name="Liu K.W."/>
            <person name="Li Z."/>
            <person name="Lohaus R."/>
            <person name="Hsiao Y.Y."/>
            <person name="Niu S.C."/>
            <person name="Wang J.Y."/>
            <person name="Lin Y.C."/>
            <person name="Xu Q."/>
            <person name="Chen L.J."/>
            <person name="Yoshida K."/>
            <person name="Fujiwara S."/>
            <person name="Wang Z.W."/>
            <person name="Zhang Y.Q."/>
            <person name="Mitsuda N."/>
            <person name="Wang M."/>
            <person name="Liu G.H."/>
            <person name="Pecoraro L."/>
            <person name="Huang H.X."/>
            <person name="Xiao X.J."/>
            <person name="Lin M."/>
            <person name="Wu X.Y."/>
            <person name="Wu W.L."/>
            <person name="Chen Y.Y."/>
            <person name="Chang S.B."/>
            <person name="Sakamoto S."/>
            <person name="Ohme-Takagi M."/>
            <person name="Yagi M."/>
            <person name="Zeng S.J."/>
            <person name="Shen C.Y."/>
            <person name="Yeh C.M."/>
            <person name="Luo Y.B."/>
            <person name="Tsai W.C."/>
            <person name="Van de Peer Y."/>
            <person name="Liu Z.J."/>
        </authorList>
    </citation>
    <scope>NUCLEOTIDE SEQUENCE [LARGE SCALE GENOMIC DNA]</scope>
    <source>
        <tissue evidence="3">The whole plant</tissue>
    </source>
</reference>
<accession>A0A2I0VFR8</accession>
<reference evidence="3 4" key="1">
    <citation type="journal article" date="2016" name="Sci. Rep.">
        <title>The Dendrobium catenatum Lindl. genome sequence provides insights into polysaccharide synthase, floral development and adaptive evolution.</title>
        <authorList>
            <person name="Zhang G.Q."/>
            <person name="Xu Q."/>
            <person name="Bian C."/>
            <person name="Tsai W.C."/>
            <person name="Yeh C.M."/>
            <person name="Liu K.W."/>
            <person name="Yoshida K."/>
            <person name="Zhang L.S."/>
            <person name="Chang S.B."/>
            <person name="Chen F."/>
            <person name="Shi Y."/>
            <person name="Su Y.Y."/>
            <person name="Zhang Y.Q."/>
            <person name="Chen L.J."/>
            <person name="Yin Y."/>
            <person name="Lin M."/>
            <person name="Huang H."/>
            <person name="Deng H."/>
            <person name="Wang Z.W."/>
            <person name="Zhu S.L."/>
            <person name="Zhao X."/>
            <person name="Deng C."/>
            <person name="Niu S.C."/>
            <person name="Huang J."/>
            <person name="Wang M."/>
            <person name="Liu G.H."/>
            <person name="Yang H.J."/>
            <person name="Xiao X.J."/>
            <person name="Hsiao Y.Y."/>
            <person name="Wu W.L."/>
            <person name="Chen Y.Y."/>
            <person name="Mitsuda N."/>
            <person name="Ohme-Takagi M."/>
            <person name="Luo Y.B."/>
            <person name="Van de Peer Y."/>
            <person name="Liu Z.J."/>
        </authorList>
    </citation>
    <scope>NUCLEOTIDE SEQUENCE [LARGE SCALE GENOMIC DNA]</scope>
    <source>
        <tissue evidence="3">The whole plant</tissue>
    </source>
</reference>
<feature type="coiled-coil region" evidence="1">
    <location>
        <begin position="68"/>
        <end position="148"/>
    </location>
</feature>
<dbReference type="EMBL" id="KZ503683">
    <property type="protein sequence ID" value="PKU62257.1"/>
    <property type="molecule type" value="Genomic_DNA"/>
</dbReference>
<dbReference type="AlphaFoldDB" id="A0A2I0VFR8"/>
<evidence type="ECO:0000256" key="1">
    <source>
        <dbReference type="SAM" id="Coils"/>
    </source>
</evidence>
<name>A0A2I0VFR8_9ASPA</name>
<proteinExistence type="predicted"/>
<keyword evidence="4" id="KW-1185">Reference proteome</keyword>
<gene>
    <name evidence="3" type="ORF">MA16_Dca020962</name>
</gene>
<organism evidence="3 4">
    <name type="scientific">Dendrobium catenatum</name>
    <dbReference type="NCBI Taxonomy" id="906689"/>
    <lineage>
        <taxon>Eukaryota</taxon>
        <taxon>Viridiplantae</taxon>
        <taxon>Streptophyta</taxon>
        <taxon>Embryophyta</taxon>
        <taxon>Tracheophyta</taxon>
        <taxon>Spermatophyta</taxon>
        <taxon>Magnoliopsida</taxon>
        <taxon>Liliopsida</taxon>
        <taxon>Asparagales</taxon>
        <taxon>Orchidaceae</taxon>
        <taxon>Epidendroideae</taxon>
        <taxon>Malaxideae</taxon>
        <taxon>Dendrobiinae</taxon>
        <taxon>Dendrobium</taxon>
    </lineage>
</organism>
<evidence type="ECO:0000313" key="3">
    <source>
        <dbReference type="EMBL" id="PKU62257.1"/>
    </source>
</evidence>
<feature type="region of interest" description="Disordered" evidence="2">
    <location>
        <begin position="1"/>
        <end position="20"/>
    </location>
</feature>
<dbReference type="Proteomes" id="UP000233837">
    <property type="component" value="Unassembled WGS sequence"/>
</dbReference>
<evidence type="ECO:0000313" key="4">
    <source>
        <dbReference type="Proteomes" id="UP000233837"/>
    </source>
</evidence>